<evidence type="ECO:0000256" key="3">
    <source>
        <dbReference type="ARBA" id="ARBA00022692"/>
    </source>
</evidence>
<accession>A0AAD8EJD7</accession>
<dbReference type="GO" id="GO:0008049">
    <property type="term" value="P:male courtship behavior"/>
    <property type="evidence" value="ECO:0007669"/>
    <property type="project" value="TreeGrafter"/>
</dbReference>
<feature type="transmembrane region" description="Helical" evidence="8">
    <location>
        <begin position="270"/>
        <end position="291"/>
    </location>
</feature>
<dbReference type="GO" id="GO:0007635">
    <property type="term" value="P:chemosensory behavior"/>
    <property type="evidence" value="ECO:0007669"/>
    <property type="project" value="TreeGrafter"/>
</dbReference>
<feature type="transmembrane region" description="Helical" evidence="8">
    <location>
        <begin position="343"/>
        <end position="363"/>
    </location>
</feature>
<evidence type="ECO:0000256" key="7">
    <source>
        <dbReference type="ARBA" id="ARBA00023224"/>
    </source>
</evidence>
<reference evidence="9" key="2">
    <citation type="submission" date="2023-05" db="EMBL/GenBank/DDBJ databases">
        <authorList>
            <person name="Fouks B."/>
        </authorList>
    </citation>
    <scope>NUCLEOTIDE SEQUENCE</scope>
    <source>
        <strain evidence="9">Stay&amp;Tobe</strain>
        <tissue evidence="9">Testes</tissue>
    </source>
</reference>
<dbReference type="Proteomes" id="UP001233999">
    <property type="component" value="Unassembled WGS sequence"/>
</dbReference>
<keyword evidence="4 8" id="KW-1133">Transmembrane helix</keyword>
<keyword evidence="2 8" id="KW-1003">Cell membrane</keyword>
<comment type="caution">
    <text evidence="8">Lacks conserved residue(s) required for the propagation of feature annotation.</text>
</comment>
<feature type="transmembrane region" description="Helical" evidence="8">
    <location>
        <begin position="89"/>
        <end position="109"/>
    </location>
</feature>
<dbReference type="InterPro" id="IPR013604">
    <property type="entry name" value="7TM_chemorcpt"/>
</dbReference>
<evidence type="ECO:0000256" key="6">
    <source>
        <dbReference type="ARBA" id="ARBA00023170"/>
    </source>
</evidence>
<keyword evidence="7 8" id="KW-0807">Transducer</keyword>
<reference evidence="9" key="1">
    <citation type="journal article" date="2023" name="IScience">
        <title>Live-bearing cockroach genome reveals convergent evolutionary mechanisms linked to viviparity in insects and beyond.</title>
        <authorList>
            <person name="Fouks B."/>
            <person name="Harrison M.C."/>
            <person name="Mikhailova A.A."/>
            <person name="Marchal E."/>
            <person name="English S."/>
            <person name="Carruthers M."/>
            <person name="Jennings E.C."/>
            <person name="Chiamaka E.L."/>
            <person name="Frigard R.A."/>
            <person name="Pippel M."/>
            <person name="Attardo G.M."/>
            <person name="Benoit J.B."/>
            <person name="Bornberg-Bauer E."/>
            <person name="Tobe S.S."/>
        </authorList>
    </citation>
    <scope>NUCLEOTIDE SEQUENCE</scope>
    <source>
        <strain evidence="9">Stay&amp;Tobe</strain>
    </source>
</reference>
<dbReference type="GO" id="GO:0007165">
    <property type="term" value="P:signal transduction"/>
    <property type="evidence" value="ECO:0007669"/>
    <property type="project" value="UniProtKB-KW"/>
</dbReference>
<sequence>MKVLKPLNLLRDIRHIHLICRILGLAPYTINTNYVSEEITVDYSIKNNFIASVWSIISTVLLLISNVLLIIHNITYLLNVSATEYVNEFICIPLFTTIAFLALVTNLTINKNKVAEFVNAISQIDNKLNKLNNIPPQVICYKSTPDPDIFIFTLVFVPFYVYDVWVWIIGDIFYKNIAFRYSHVIDLAFILHFCSCLCKCTEEIVSPCLMIPQLRNLLGEICGAARILNSLHGPLILLELLKIFLMIIGNITSLVFMLHSRCFDKALSFILWKLLAIVELVYIVVTCHVTVNKLNKLNHIIHNTLLSRHPLSADMFYQTTAFLHQISTCGLEFMACYLFKLDFTFLCNILASFVTYAVILVQYK</sequence>
<evidence type="ECO:0000256" key="8">
    <source>
        <dbReference type="RuleBase" id="RU363108"/>
    </source>
</evidence>
<comment type="similarity">
    <text evidence="8">Belongs to the insect chemoreceptor superfamily. Gustatory receptor (GR) family.</text>
</comment>
<keyword evidence="3 8" id="KW-0812">Transmembrane</keyword>
<dbReference type="GO" id="GO:0043025">
    <property type="term" value="C:neuronal cell body"/>
    <property type="evidence" value="ECO:0007669"/>
    <property type="project" value="TreeGrafter"/>
</dbReference>
<dbReference type="Pfam" id="PF08395">
    <property type="entry name" value="7tm_7"/>
    <property type="match status" value="1"/>
</dbReference>
<evidence type="ECO:0000256" key="4">
    <source>
        <dbReference type="ARBA" id="ARBA00022989"/>
    </source>
</evidence>
<dbReference type="EMBL" id="JASPKZ010003845">
    <property type="protein sequence ID" value="KAJ9592109.1"/>
    <property type="molecule type" value="Genomic_DNA"/>
</dbReference>
<feature type="transmembrane region" description="Helical" evidence="8">
    <location>
        <begin position="235"/>
        <end position="258"/>
    </location>
</feature>
<evidence type="ECO:0000313" key="9">
    <source>
        <dbReference type="EMBL" id="KAJ9592109.1"/>
    </source>
</evidence>
<keyword evidence="6 8" id="KW-0675">Receptor</keyword>
<gene>
    <name evidence="9" type="ORF">L9F63_001337</name>
</gene>
<dbReference type="GO" id="GO:0050909">
    <property type="term" value="P:sensory perception of taste"/>
    <property type="evidence" value="ECO:0007669"/>
    <property type="project" value="InterPro"/>
</dbReference>
<feature type="transmembrane region" description="Helical" evidence="8">
    <location>
        <begin position="149"/>
        <end position="170"/>
    </location>
</feature>
<proteinExistence type="inferred from homology"/>
<organism evidence="9 10">
    <name type="scientific">Diploptera punctata</name>
    <name type="common">Pacific beetle cockroach</name>
    <dbReference type="NCBI Taxonomy" id="6984"/>
    <lineage>
        <taxon>Eukaryota</taxon>
        <taxon>Metazoa</taxon>
        <taxon>Ecdysozoa</taxon>
        <taxon>Arthropoda</taxon>
        <taxon>Hexapoda</taxon>
        <taxon>Insecta</taxon>
        <taxon>Pterygota</taxon>
        <taxon>Neoptera</taxon>
        <taxon>Polyneoptera</taxon>
        <taxon>Dictyoptera</taxon>
        <taxon>Blattodea</taxon>
        <taxon>Blaberoidea</taxon>
        <taxon>Blaberidae</taxon>
        <taxon>Diplopterinae</taxon>
        <taxon>Diploptera</taxon>
    </lineage>
</organism>
<comment type="caution">
    <text evidence="9">The sequence shown here is derived from an EMBL/GenBank/DDBJ whole genome shotgun (WGS) entry which is preliminary data.</text>
</comment>
<evidence type="ECO:0000256" key="2">
    <source>
        <dbReference type="ARBA" id="ARBA00022475"/>
    </source>
</evidence>
<keyword evidence="5 8" id="KW-0472">Membrane</keyword>
<evidence type="ECO:0000256" key="5">
    <source>
        <dbReference type="ARBA" id="ARBA00023136"/>
    </source>
</evidence>
<evidence type="ECO:0000313" key="10">
    <source>
        <dbReference type="Proteomes" id="UP001233999"/>
    </source>
</evidence>
<dbReference type="GO" id="GO:0030425">
    <property type="term" value="C:dendrite"/>
    <property type="evidence" value="ECO:0007669"/>
    <property type="project" value="TreeGrafter"/>
</dbReference>
<dbReference type="PANTHER" id="PTHR21143:SF133">
    <property type="entry name" value="GUSTATORY AND PHEROMONE RECEPTOR 32A-RELATED"/>
    <property type="match status" value="1"/>
</dbReference>
<protein>
    <recommendedName>
        <fullName evidence="8">Gustatory receptor</fullName>
    </recommendedName>
</protein>
<dbReference type="GO" id="GO:0030424">
    <property type="term" value="C:axon"/>
    <property type="evidence" value="ECO:0007669"/>
    <property type="project" value="TreeGrafter"/>
</dbReference>
<dbReference type="GO" id="GO:0005886">
    <property type="term" value="C:plasma membrane"/>
    <property type="evidence" value="ECO:0007669"/>
    <property type="project" value="UniProtKB-SubCell"/>
</dbReference>
<evidence type="ECO:0000256" key="1">
    <source>
        <dbReference type="ARBA" id="ARBA00004651"/>
    </source>
</evidence>
<name>A0AAD8EJD7_DIPPU</name>
<dbReference type="AlphaFoldDB" id="A0AAD8EJD7"/>
<dbReference type="PANTHER" id="PTHR21143">
    <property type="entry name" value="INVERTEBRATE GUSTATORY RECEPTOR"/>
    <property type="match status" value="1"/>
</dbReference>
<keyword evidence="10" id="KW-1185">Reference proteome</keyword>
<comment type="function">
    <text evidence="8">Gustatory receptor which mediates acceptance or avoidance behavior, depending on its substrates.</text>
</comment>
<comment type="subcellular location">
    <subcellularLocation>
        <location evidence="1 8">Cell membrane</location>
        <topology evidence="1 8">Multi-pass membrane protein</topology>
    </subcellularLocation>
</comment>
<feature type="transmembrane region" description="Helical" evidence="8">
    <location>
        <begin position="50"/>
        <end position="77"/>
    </location>
</feature>